<dbReference type="FunFam" id="2.40.10.10:FF:000010">
    <property type="entry name" value="Kallikrein related peptidase 11"/>
    <property type="match status" value="1"/>
</dbReference>
<comment type="similarity">
    <text evidence="1">Belongs to the peptidase S1 family. Snake venom subfamily.</text>
</comment>
<dbReference type="InterPro" id="IPR043504">
    <property type="entry name" value="Peptidase_S1_PA_chymotrypsin"/>
</dbReference>
<keyword evidence="5" id="KW-1015">Disulfide bond</keyword>
<dbReference type="CDD" id="cd00190">
    <property type="entry name" value="Tryp_SPc"/>
    <property type="match status" value="1"/>
</dbReference>
<dbReference type="EMBL" id="JAFIRN010000004">
    <property type="protein sequence ID" value="KAG5851365.1"/>
    <property type="molecule type" value="Genomic_DNA"/>
</dbReference>
<evidence type="ECO:0000313" key="8">
    <source>
        <dbReference type="Proteomes" id="UP001044222"/>
    </source>
</evidence>
<accession>A0A9D3MQA5</accession>
<keyword evidence="2" id="KW-0645">Protease</keyword>
<gene>
    <name evidence="7" type="ORF">ANANG_G00092510</name>
</gene>
<evidence type="ECO:0000256" key="1">
    <source>
        <dbReference type="ARBA" id="ARBA00009228"/>
    </source>
</evidence>
<dbReference type="InterPro" id="IPR001314">
    <property type="entry name" value="Peptidase_S1A"/>
</dbReference>
<dbReference type="Pfam" id="PF00089">
    <property type="entry name" value="Trypsin"/>
    <property type="match status" value="1"/>
</dbReference>
<dbReference type="SUPFAM" id="SSF50494">
    <property type="entry name" value="Trypsin-like serine proteases"/>
    <property type="match status" value="1"/>
</dbReference>
<evidence type="ECO:0000259" key="6">
    <source>
        <dbReference type="PROSITE" id="PS50240"/>
    </source>
</evidence>
<dbReference type="AlphaFoldDB" id="A0A9D3MQA5"/>
<dbReference type="SMART" id="SM00020">
    <property type="entry name" value="Tryp_SPc"/>
    <property type="match status" value="1"/>
</dbReference>
<reference evidence="7" key="1">
    <citation type="submission" date="2021-01" db="EMBL/GenBank/DDBJ databases">
        <title>A chromosome-scale assembly of European eel, Anguilla anguilla.</title>
        <authorList>
            <person name="Henkel C."/>
            <person name="Jong-Raadsen S.A."/>
            <person name="Dufour S."/>
            <person name="Weltzien F.-A."/>
            <person name="Palstra A.P."/>
            <person name="Pelster B."/>
            <person name="Spaink H.P."/>
            <person name="Van Den Thillart G.E."/>
            <person name="Jansen H."/>
            <person name="Zahm M."/>
            <person name="Klopp C."/>
            <person name="Cedric C."/>
            <person name="Louis A."/>
            <person name="Berthelot C."/>
            <person name="Parey E."/>
            <person name="Roest Crollius H."/>
            <person name="Montfort J."/>
            <person name="Robinson-Rechavi M."/>
            <person name="Bucao C."/>
            <person name="Bouchez O."/>
            <person name="Gislard M."/>
            <person name="Lluch J."/>
            <person name="Milhes M."/>
            <person name="Lampietro C."/>
            <person name="Lopez Roques C."/>
            <person name="Donnadieu C."/>
            <person name="Braasch I."/>
            <person name="Desvignes T."/>
            <person name="Postlethwait J."/>
            <person name="Bobe J."/>
            <person name="Guiguen Y."/>
            <person name="Dirks R."/>
        </authorList>
    </citation>
    <scope>NUCLEOTIDE SEQUENCE</scope>
    <source>
        <strain evidence="7">Tag_6206</strain>
        <tissue evidence="7">Liver</tissue>
    </source>
</reference>
<dbReference type="PROSITE" id="PS50240">
    <property type="entry name" value="TRYPSIN_DOM"/>
    <property type="match status" value="1"/>
</dbReference>
<dbReference type="InterPro" id="IPR009003">
    <property type="entry name" value="Peptidase_S1_PA"/>
</dbReference>
<dbReference type="GO" id="GO:0004252">
    <property type="term" value="F:serine-type endopeptidase activity"/>
    <property type="evidence" value="ECO:0007669"/>
    <property type="project" value="InterPro"/>
</dbReference>
<name>A0A9D3MQA5_ANGAN</name>
<dbReference type="PANTHER" id="PTHR24271">
    <property type="entry name" value="KALLIKREIN-RELATED"/>
    <property type="match status" value="1"/>
</dbReference>
<dbReference type="PANTHER" id="PTHR24271:SF87">
    <property type="entry name" value="ARGININE ESTERASE-LIKE-RELATED"/>
    <property type="match status" value="1"/>
</dbReference>
<evidence type="ECO:0000256" key="2">
    <source>
        <dbReference type="ARBA" id="ARBA00022670"/>
    </source>
</evidence>
<keyword evidence="3" id="KW-0378">Hydrolase</keyword>
<proteinExistence type="inferred from homology"/>
<sequence>MTVLLGAHDISEKRKSIRAEVEYRIYPGFNADTLENDIMLLQLKTVVQKTKEVKWISLPEKDKDIQPNTLCSVAGWGAIKSNGTTSSRLQEVNVSVVDRAECQERWGNKPITPRMMCAGGSADKRGFCQGDSGGPLVCSGEAVGIVSFNYNYNCTYPNLPNVYTQISKFLPWIEKYINNTSLSFLKR</sequence>
<evidence type="ECO:0000256" key="5">
    <source>
        <dbReference type="ARBA" id="ARBA00023157"/>
    </source>
</evidence>
<dbReference type="Proteomes" id="UP001044222">
    <property type="component" value="Unassembled WGS sequence"/>
</dbReference>
<feature type="domain" description="Peptidase S1" evidence="6">
    <location>
        <begin position="1"/>
        <end position="178"/>
    </location>
</feature>
<dbReference type="InterPro" id="IPR001254">
    <property type="entry name" value="Trypsin_dom"/>
</dbReference>
<dbReference type="GO" id="GO:0006508">
    <property type="term" value="P:proteolysis"/>
    <property type="evidence" value="ECO:0007669"/>
    <property type="project" value="UniProtKB-KW"/>
</dbReference>
<evidence type="ECO:0000256" key="4">
    <source>
        <dbReference type="ARBA" id="ARBA00022825"/>
    </source>
</evidence>
<protein>
    <recommendedName>
        <fullName evidence="6">Peptidase S1 domain-containing protein</fullName>
    </recommendedName>
</protein>
<keyword evidence="4" id="KW-0720">Serine protease</keyword>
<comment type="caution">
    <text evidence="7">The sequence shown here is derived from an EMBL/GenBank/DDBJ whole genome shotgun (WGS) entry which is preliminary data.</text>
</comment>
<evidence type="ECO:0000313" key="7">
    <source>
        <dbReference type="EMBL" id="KAG5851365.1"/>
    </source>
</evidence>
<keyword evidence="8" id="KW-1185">Reference proteome</keyword>
<evidence type="ECO:0000256" key="3">
    <source>
        <dbReference type="ARBA" id="ARBA00022801"/>
    </source>
</evidence>
<dbReference type="Gene3D" id="2.40.10.10">
    <property type="entry name" value="Trypsin-like serine proteases"/>
    <property type="match status" value="1"/>
</dbReference>
<organism evidence="7 8">
    <name type="scientific">Anguilla anguilla</name>
    <name type="common">European freshwater eel</name>
    <name type="synonym">Muraena anguilla</name>
    <dbReference type="NCBI Taxonomy" id="7936"/>
    <lineage>
        <taxon>Eukaryota</taxon>
        <taxon>Metazoa</taxon>
        <taxon>Chordata</taxon>
        <taxon>Craniata</taxon>
        <taxon>Vertebrata</taxon>
        <taxon>Euteleostomi</taxon>
        <taxon>Actinopterygii</taxon>
        <taxon>Neopterygii</taxon>
        <taxon>Teleostei</taxon>
        <taxon>Anguilliformes</taxon>
        <taxon>Anguillidae</taxon>
        <taxon>Anguilla</taxon>
    </lineage>
</organism>
<dbReference type="PRINTS" id="PR00722">
    <property type="entry name" value="CHYMOTRYPSIN"/>
</dbReference>